<dbReference type="PROSITE" id="PS50118">
    <property type="entry name" value="HMG_BOX_2"/>
    <property type="match status" value="1"/>
</dbReference>
<dbReference type="Proteomes" id="UP000037460">
    <property type="component" value="Unassembled WGS sequence"/>
</dbReference>
<feature type="compositionally biased region" description="Basic and acidic residues" evidence="2">
    <location>
        <begin position="158"/>
        <end position="168"/>
    </location>
</feature>
<feature type="region of interest" description="Disordered" evidence="2">
    <location>
        <begin position="148"/>
        <end position="186"/>
    </location>
</feature>
<dbReference type="AlphaFoldDB" id="A0A0M0JQX1"/>
<gene>
    <name evidence="4" type="ORF">Ctob_005102</name>
</gene>
<keyword evidence="5" id="KW-1185">Reference proteome</keyword>
<evidence type="ECO:0000256" key="1">
    <source>
        <dbReference type="PROSITE-ProRule" id="PRU00267"/>
    </source>
</evidence>
<proteinExistence type="predicted"/>
<evidence type="ECO:0000259" key="3">
    <source>
        <dbReference type="PROSITE" id="PS50118"/>
    </source>
</evidence>
<sequence length="265" mass="28951">MADAAAKEPVATGARERPKREVKAVDTFKIEEKEVKEFTIAAGAGTKLGDIENVKILIDKHPASSEELKKFHAVCFGRPGKQTEVKKNLREFSGFTLDGAELEKKKASVSKLDGKMIKTLLALCDQPTSGTKAENVEALVAFLQEPAESGKKSLALKSGEKRARSEKKAKGKGKKAKDELKRPPSGYLLYCNNKREKVKQENPDASATDMMKILAEKWKGISDERRQKYEAEAAALKAEYDKKKAALKAALGGGSSGPAKKKQKF</sequence>
<protein>
    <submittedName>
        <fullName evidence="4">Protein dek</fullName>
    </submittedName>
</protein>
<dbReference type="OrthoDB" id="1919336at2759"/>
<dbReference type="PANTHER" id="PTHR13468:SF1">
    <property type="entry name" value="PROTEIN DEK"/>
    <property type="match status" value="1"/>
</dbReference>
<dbReference type="CDD" id="cd00084">
    <property type="entry name" value="HMG-box_SF"/>
    <property type="match status" value="1"/>
</dbReference>
<evidence type="ECO:0000313" key="5">
    <source>
        <dbReference type="Proteomes" id="UP000037460"/>
    </source>
</evidence>
<dbReference type="GO" id="GO:2000779">
    <property type="term" value="P:regulation of double-strand break repair"/>
    <property type="evidence" value="ECO:0007669"/>
    <property type="project" value="TreeGrafter"/>
</dbReference>
<dbReference type="Gene3D" id="1.10.30.10">
    <property type="entry name" value="High mobility group box domain"/>
    <property type="match status" value="1"/>
</dbReference>
<dbReference type="GO" id="GO:0005634">
    <property type="term" value="C:nucleus"/>
    <property type="evidence" value="ECO:0007669"/>
    <property type="project" value="UniProtKB-UniRule"/>
</dbReference>
<name>A0A0M0JQX1_9EUKA</name>
<keyword evidence="1" id="KW-0539">Nucleus</keyword>
<dbReference type="SMART" id="SM00398">
    <property type="entry name" value="HMG"/>
    <property type="match status" value="1"/>
</dbReference>
<dbReference type="GO" id="GO:0003677">
    <property type="term" value="F:DNA binding"/>
    <property type="evidence" value="ECO:0007669"/>
    <property type="project" value="UniProtKB-UniRule"/>
</dbReference>
<organism evidence="4 5">
    <name type="scientific">Chrysochromulina tobinii</name>
    <dbReference type="NCBI Taxonomy" id="1460289"/>
    <lineage>
        <taxon>Eukaryota</taxon>
        <taxon>Haptista</taxon>
        <taxon>Haptophyta</taxon>
        <taxon>Prymnesiophyceae</taxon>
        <taxon>Prymnesiales</taxon>
        <taxon>Chrysochromulinaceae</taxon>
        <taxon>Chrysochromulina</taxon>
    </lineage>
</organism>
<dbReference type="PANTHER" id="PTHR13468">
    <property type="entry name" value="DEK PROTEIN"/>
    <property type="match status" value="1"/>
</dbReference>
<dbReference type="InterPro" id="IPR009071">
    <property type="entry name" value="HMG_box_dom"/>
</dbReference>
<feature type="DNA-binding region" description="HMG box" evidence="1">
    <location>
        <begin position="180"/>
        <end position="248"/>
    </location>
</feature>
<evidence type="ECO:0000313" key="4">
    <source>
        <dbReference type="EMBL" id="KOO28658.1"/>
    </source>
</evidence>
<dbReference type="GO" id="GO:0006325">
    <property type="term" value="P:chromatin organization"/>
    <property type="evidence" value="ECO:0007669"/>
    <property type="project" value="InterPro"/>
</dbReference>
<reference evidence="5" key="1">
    <citation type="journal article" date="2015" name="PLoS Genet.">
        <title>Genome Sequence and Transcriptome Analyses of Chrysochromulina tobin: Metabolic Tools for Enhanced Algal Fitness in the Prominent Order Prymnesiales (Haptophyceae).</title>
        <authorList>
            <person name="Hovde B.T."/>
            <person name="Deodato C.R."/>
            <person name="Hunsperger H.M."/>
            <person name="Ryken S.A."/>
            <person name="Yost W."/>
            <person name="Jha R.K."/>
            <person name="Patterson J."/>
            <person name="Monnat R.J. Jr."/>
            <person name="Barlow S.B."/>
            <person name="Starkenburg S.R."/>
            <person name="Cattolico R.A."/>
        </authorList>
    </citation>
    <scope>NUCLEOTIDE SEQUENCE</scope>
    <source>
        <strain evidence="5">CCMP291</strain>
    </source>
</reference>
<accession>A0A0M0JQX1</accession>
<evidence type="ECO:0000256" key="2">
    <source>
        <dbReference type="SAM" id="MobiDB-lite"/>
    </source>
</evidence>
<feature type="domain" description="HMG box" evidence="3">
    <location>
        <begin position="180"/>
        <end position="248"/>
    </location>
</feature>
<dbReference type="SUPFAM" id="SSF47095">
    <property type="entry name" value="HMG-box"/>
    <property type="match status" value="1"/>
</dbReference>
<keyword evidence="1" id="KW-0238">DNA-binding</keyword>
<dbReference type="InterPro" id="IPR044198">
    <property type="entry name" value="DEK"/>
</dbReference>
<dbReference type="PRINTS" id="PR00886">
    <property type="entry name" value="HIGHMOBLTY12"/>
</dbReference>
<dbReference type="EMBL" id="JWZX01002533">
    <property type="protein sequence ID" value="KOO28658.1"/>
    <property type="molecule type" value="Genomic_DNA"/>
</dbReference>
<comment type="caution">
    <text evidence="4">The sequence shown here is derived from an EMBL/GenBank/DDBJ whole genome shotgun (WGS) entry which is preliminary data.</text>
</comment>
<dbReference type="Pfam" id="PF00505">
    <property type="entry name" value="HMG_box"/>
    <property type="match status" value="1"/>
</dbReference>
<dbReference type="InterPro" id="IPR036910">
    <property type="entry name" value="HMG_box_dom_sf"/>
</dbReference>
<dbReference type="GO" id="GO:0042393">
    <property type="term" value="F:histone binding"/>
    <property type="evidence" value="ECO:0007669"/>
    <property type="project" value="TreeGrafter"/>
</dbReference>